<reference evidence="2" key="1">
    <citation type="submission" date="2025-08" db="UniProtKB">
        <authorList>
            <consortium name="Ensembl"/>
        </authorList>
    </citation>
    <scope>IDENTIFICATION</scope>
</reference>
<evidence type="ECO:0000313" key="2">
    <source>
        <dbReference type="Ensembl" id="ENSOSUP00000004008.1"/>
    </source>
</evidence>
<organism evidence="2 3">
    <name type="scientific">Otus sunia</name>
    <name type="common">Oriental scops-owl</name>
    <dbReference type="NCBI Taxonomy" id="257818"/>
    <lineage>
        <taxon>Eukaryota</taxon>
        <taxon>Metazoa</taxon>
        <taxon>Chordata</taxon>
        <taxon>Craniata</taxon>
        <taxon>Vertebrata</taxon>
        <taxon>Euteleostomi</taxon>
        <taxon>Archelosauria</taxon>
        <taxon>Archosauria</taxon>
        <taxon>Dinosauria</taxon>
        <taxon>Saurischia</taxon>
        <taxon>Theropoda</taxon>
        <taxon>Coelurosauria</taxon>
        <taxon>Aves</taxon>
        <taxon>Neognathae</taxon>
        <taxon>Neoaves</taxon>
        <taxon>Telluraves</taxon>
        <taxon>Strigiformes</taxon>
        <taxon>Strigidae</taxon>
        <taxon>Otus</taxon>
    </lineage>
</organism>
<dbReference type="SMART" id="SM00408">
    <property type="entry name" value="IGc2"/>
    <property type="match status" value="1"/>
</dbReference>
<accession>A0A8C8ADP3</accession>
<dbReference type="InterPro" id="IPR036179">
    <property type="entry name" value="Ig-like_dom_sf"/>
</dbReference>
<dbReference type="Ensembl" id="ENSOSUT00000004135.1">
    <property type="protein sequence ID" value="ENSOSUP00000004008.1"/>
    <property type="gene ID" value="ENSOSUG00000002917.1"/>
</dbReference>
<sequence>DVEVLQRPRQLWARPGGTAELSCHTSQASSSVDWYKEKPDGGLNWIYRSPELSSLKRRYSGRKTSSWIFSLSISPVQREDSGVYYCSSSDSFP</sequence>
<protein>
    <recommendedName>
        <fullName evidence="1">Ig-like domain-containing protein</fullName>
    </recommendedName>
</protein>
<dbReference type="InterPro" id="IPR013106">
    <property type="entry name" value="Ig_V-set"/>
</dbReference>
<evidence type="ECO:0000313" key="3">
    <source>
        <dbReference type="Proteomes" id="UP000694552"/>
    </source>
</evidence>
<dbReference type="AlphaFoldDB" id="A0A8C8ADP3"/>
<keyword evidence="3" id="KW-1185">Reference proteome</keyword>
<dbReference type="InterPro" id="IPR007110">
    <property type="entry name" value="Ig-like_dom"/>
</dbReference>
<dbReference type="InterPro" id="IPR003599">
    <property type="entry name" value="Ig_sub"/>
</dbReference>
<dbReference type="Proteomes" id="UP000694552">
    <property type="component" value="Unplaced"/>
</dbReference>
<reference evidence="2" key="2">
    <citation type="submission" date="2025-09" db="UniProtKB">
        <authorList>
            <consortium name="Ensembl"/>
        </authorList>
    </citation>
    <scope>IDENTIFICATION</scope>
</reference>
<dbReference type="SUPFAM" id="SSF48726">
    <property type="entry name" value="Immunoglobulin"/>
    <property type="match status" value="1"/>
</dbReference>
<dbReference type="SMART" id="SM00406">
    <property type="entry name" value="IGv"/>
    <property type="match status" value="1"/>
</dbReference>
<evidence type="ECO:0000259" key="1">
    <source>
        <dbReference type="PROSITE" id="PS50835"/>
    </source>
</evidence>
<dbReference type="InterPro" id="IPR013783">
    <property type="entry name" value="Ig-like_fold"/>
</dbReference>
<dbReference type="CDD" id="cd00099">
    <property type="entry name" value="IgV"/>
    <property type="match status" value="1"/>
</dbReference>
<dbReference type="PANTHER" id="PTHR23267">
    <property type="entry name" value="IMMUNOGLOBULIN LIGHT CHAIN"/>
    <property type="match status" value="1"/>
</dbReference>
<dbReference type="Pfam" id="PF07686">
    <property type="entry name" value="V-set"/>
    <property type="match status" value="1"/>
</dbReference>
<dbReference type="PROSITE" id="PS50835">
    <property type="entry name" value="IG_LIKE"/>
    <property type="match status" value="1"/>
</dbReference>
<proteinExistence type="predicted"/>
<feature type="domain" description="Ig-like" evidence="1">
    <location>
        <begin position="1"/>
        <end position="93"/>
    </location>
</feature>
<name>A0A8C8ADP3_9STRI</name>
<dbReference type="InterPro" id="IPR050150">
    <property type="entry name" value="IgV_Light_Chain"/>
</dbReference>
<dbReference type="InterPro" id="IPR003598">
    <property type="entry name" value="Ig_sub2"/>
</dbReference>
<dbReference type="SMART" id="SM00409">
    <property type="entry name" value="IG"/>
    <property type="match status" value="1"/>
</dbReference>
<dbReference type="Gene3D" id="2.60.40.10">
    <property type="entry name" value="Immunoglobulins"/>
    <property type="match status" value="1"/>
</dbReference>